<protein>
    <submittedName>
        <fullName evidence="1">Uncharacterized protein</fullName>
    </submittedName>
</protein>
<dbReference type="PANTHER" id="PTHR46880">
    <property type="entry name" value="RAS-ASSOCIATING DOMAIN-CONTAINING PROTEIN"/>
    <property type="match status" value="1"/>
</dbReference>
<name>A0A9D4QN07_DREPO</name>
<keyword evidence="2" id="KW-1185">Reference proteome</keyword>
<accession>A0A9D4QN07</accession>
<evidence type="ECO:0000313" key="2">
    <source>
        <dbReference type="Proteomes" id="UP000828390"/>
    </source>
</evidence>
<evidence type="ECO:0000313" key="1">
    <source>
        <dbReference type="EMBL" id="KAH3837028.1"/>
    </source>
</evidence>
<organism evidence="1 2">
    <name type="scientific">Dreissena polymorpha</name>
    <name type="common">Zebra mussel</name>
    <name type="synonym">Mytilus polymorpha</name>
    <dbReference type="NCBI Taxonomy" id="45954"/>
    <lineage>
        <taxon>Eukaryota</taxon>
        <taxon>Metazoa</taxon>
        <taxon>Spiralia</taxon>
        <taxon>Lophotrochozoa</taxon>
        <taxon>Mollusca</taxon>
        <taxon>Bivalvia</taxon>
        <taxon>Autobranchia</taxon>
        <taxon>Heteroconchia</taxon>
        <taxon>Euheterodonta</taxon>
        <taxon>Imparidentia</taxon>
        <taxon>Neoheterodontei</taxon>
        <taxon>Myida</taxon>
        <taxon>Dreissenoidea</taxon>
        <taxon>Dreissenidae</taxon>
        <taxon>Dreissena</taxon>
    </lineage>
</organism>
<dbReference type="PANTHER" id="PTHR46880:SF5">
    <property type="entry name" value="DUF4371 DOMAIN-CONTAINING PROTEIN"/>
    <property type="match status" value="1"/>
</dbReference>
<comment type="caution">
    <text evidence="1">The sequence shown here is derived from an EMBL/GenBank/DDBJ whole genome shotgun (WGS) entry which is preliminary data.</text>
</comment>
<sequence>METVMNGEQDTRHVTLKEPASFRWLSLQNAVRAIMAVYPAQVTTLESQAASGIAEAKGILQKVRQLSFLLRTAFLLDVFEVVNTLCRAFQKDELDIEIVNVSVESTVDTLINMKESNGAQLEKIYNAIVDSRCKDVRILSKTEWASRQLPLHTLKH</sequence>
<dbReference type="AlphaFoldDB" id="A0A9D4QN07"/>
<gene>
    <name evidence="1" type="ORF">DPMN_110406</name>
</gene>
<reference evidence="1" key="2">
    <citation type="submission" date="2020-11" db="EMBL/GenBank/DDBJ databases">
        <authorList>
            <person name="McCartney M.A."/>
            <person name="Auch B."/>
            <person name="Kono T."/>
            <person name="Mallez S."/>
            <person name="Becker A."/>
            <person name="Gohl D.M."/>
            <person name="Silverstein K.A.T."/>
            <person name="Koren S."/>
            <person name="Bechman K.B."/>
            <person name="Herman A."/>
            <person name="Abrahante J.E."/>
            <person name="Garbe J."/>
        </authorList>
    </citation>
    <scope>NUCLEOTIDE SEQUENCE</scope>
    <source>
        <strain evidence="1">Duluth1</strain>
        <tissue evidence="1">Whole animal</tissue>
    </source>
</reference>
<dbReference type="Proteomes" id="UP000828390">
    <property type="component" value="Unassembled WGS sequence"/>
</dbReference>
<reference evidence="1" key="1">
    <citation type="journal article" date="2019" name="bioRxiv">
        <title>The Genome of the Zebra Mussel, Dreissena polymorpha: A Resource for Invasive Species Research.</title>
        <authorList>
            <person name="McCartney M.A."/>
            <person name="Auch B."/>
            <person name="Kono T."/>
            <person name="Mallez S."/>
            <person name="Zhang Y."/>
            <person name="Obille A."/>
            <person name="Becker A."/>
            <person name="Abrahante J.E."/>
            <person name="Garbe J."/>
            <person name="Badalamenti J.P."/>
            <person name="Herman A."/>
            <person name="Mangelson H."/>
            <person name="Liachko I."/>
            <person name="Sullivan S."/>
            <person name="Sone E.D."/>
            <person name="Koren S."/>
            <person name="Silverstein K.A.T."/>
            <person name="Beckman K.B."/>
            <person name="Gohl D.M."/>
        </authorList>
    </citation>
    <scope>NUCLEOTIDE SEQUENCE</scope>
    <source>
        <strain evidence="1">Duluth1</strain>
        <tissue evidence="1">Whole animal</tissue>
    </source>
</reference>
<proteinExistence type="predicted"/>
<dbReference type="EMBL" id="JAIWYP010000004">
    <property type="protein sequence ID" value="KAH3837028.1"/>
    <property type="molecule type" value="Genomic_DNA"/>
</dbReference>